<feature type="compositionally biased region" description="Acidic residues" evidence="1">
    <location>
        <begin position="547"/>
        <end position="565"/>
    </location>
</feature>
<dbReference type="AlphaFoldDB" id="A0A8J9UM36"/>
<feature type="signal peptide" evidence="2">
    <location>
        <begin position="1"/>
        <end position="25"/>
    </location>
</feature>
<name>A0A8J9UM36_9NEOP</name>
<organism evidence="3 4">
    <name type="scientific">Brenthis ino</name>
    <name type="common">lesser marbled fritillary</name>
    <dbReference type="NCBI Taxonomy" id="405034"/>
    <lineage>
        <taxon>Eukaryota</taxon>
        <taxon>Metazoa</taxon>
        <taxon>Ecdysozoa</taxon>
        <taxon>Arthropoda</taxon>
        <taxon>Hexapoda</taxon>
        <taxon>Insecta</taxon>
        <taxon>Pterygota</taxon>
        <taxon>Neoptera</taxon>
        <taxon>Endopterygota</taxon>
        <taxon>Lepidoptera</taxon>
        <taxon>Glossata</taxon>
        <taxon>Ditrysia</taxon>
        <taxon>Papilionoidea</taxon>
        <taxon>Nymphalidae</taxon>
        <taxon>Heliconiinae</taxon>
        <taxon>Argynnini</taxon>
        <taxon>Brenthis</taxon>
    </lineage>
</organism>
<feature type="region of interest" description="Disordered" evidence="1">
    <location>
        <begin position="516"/>
        <end position="565"/>
    </location>
</feature>
<proteinExistence type="predicted"/>
<reference evidence="3" key="1">
    <citation type="submission" date="2021-12" db="EMBL/GenBank/DDBJ databases">
        <authorList>
            <person name="Martin H S."/>
        </authorList>
    </citation>
    <scope>NUCLEOTIDE SEQUENCE</scope>
</reference>
<protein>
    <submittedName>
        <fullName evidence="3">Uncharacterized protein</fullName>
    </submittedName>
</protein>
<keyword evidence="4" id="KW-1185">Reference proteome</keyword>
<dbReference type="EMBL" id="OV170223">
    <property type="protein sequence ID" value="CAH0722811.1"/>
    <property type="molecule type" value="Genomic_DNA"/>
</dbReference>
<feature type="non-terminal residue" evidence="3">
    <location>
        <position position="565"/>
    </location>
</feature>
<accession>A0A8J9UM36</accession>
<gene>
    <name evidence="3" type="ORF">BINO364_LOCUS8699</name>
</gene>
<evidence type="ECO:0000313" key="3">
    <source>
        <dbReference type="EMBL" id="CAH0722811.1"/>
    </source>
</evidence>
<evidence type="ECO:0000313" key="4">
    <source>
        <dbReference type="Proteomes" id="UP000838878"/>
    </source>
</evidence>
<evidence type="ECO:0000256" key="1">
    <source>
        <dbReference type="SAM" id="MobiDB-lite"/>
    </source>
</evidence>
<keyword evidence="2" id="KW-0732">Signal</keyword>
<feature type="compositionally biased region" description="Basic and acidic residues" evidence="1">
    <location>
        <begin position="516"/>
        <end position="529"/>
    </location>
</feature>
<feature type="chain" id="PRO_5035471594" evidence="2">
    <location>
        <begin position="26"/>
        <end position="565"/>
    </location>
</feature>
<dbReference type="Proteomes" id="UP000838878">
    <property type="component" value="Chromosome 3"/>
</dbReference>
<dbReference type="OrthoDB" id="7443545at2759"/>
<sequence>MKLLTILQICPIALLFVIHQERVLGQTLYPYGGTPIAYDNYGDDDLGLLLTVLLLATRNTNGNCNCCNCNYSRGTKTIPVPFPIPIPTNNPIITNRSSGFEYSEEDDTDEIQEEYKRNESSSYEVSSRNVTLSYVPVPIIHGQMDTLINNPIGGQNLNQALTSKAGIKSANENLIQNDNLSKGFNFNNIGQYNSQQSQLSPTLQQSFPLQQMPNVQQNPPLSLSQNLTPLVNQQQNQLSELQLPITYQPLNVPQSSYFQQPQLKDTSGSVFPAIQQASVQSVNPQPLIRNNYQQIPIGSMMQQIPVQVSQAIPTPNSYISTYSSILPVSNYGSQCVGFIPNSESNYARTFAAGPISETQIVKSYPVQYQAGLPTSNLSVLGRNIIPYQNQVFGIANSPLDIQNPIAANNDIFESDNLTSLLLSLLQTPKSTSYPQYYGRNSYVPYGTYNTNTGSKSTSLKSLLPLIFDLIKERRQNCGCNDCCRYNRNNNLKQQVEPEINGNYSRKRDYSLRDEMFHDNDSNEDIPRIAREHKKCKSKSPIPIESMESNENDEKDSDEFSEEQDN</sequence>
<evidence type="ECO:0000256" key="2">
    <source>
        <dbReference type="SAM" id="SignalP"/>
    </source>
</evidence>